<proteinExistence type="predicted"/>
<dbReference type="SUPFAM" id="SSF48452">
    <property type="entry name" value="TPR-like"/>
    <property type="match status" value="2"/>
</dbReference>
<evidence type="ECO:0000313" key="3">
    <source>
        <dbReference type="EMBL" id="KAI7843595.1"/>
    </source>
</evidence>
<dbReference type="InterPro" id="IPR019734">
    <property type="entry name" value="TPR_rpt"/>
</dbReference>
<dbReference type="PRINTS" id="PR00625">
    <property type="entry name" value="JDOMAIN"/>
</dbReference>
<dbReference type="InterPro" id="IPR011990">
    <property type="entry name" value="TPR-like_helical_dom_sf"/>
</dbReference>
<gene>
    <name evidence="3" type="ORF">COHA_002837</name>
</gene>
<accession>A0AAD5DT88</accession>
<dbReference type="SMART" id="SM00271">
    <property type="entry name" value="DnaJ"/>
    <property type="match status" value="1"/>
</dbReference>
<feature type="compositionally biased region" description="Low complexity" evidence="1">
    <location>
        <begin position="50"/>
        <end position="68"/>
    </location>
</feature>
<dbReference type="InterPro" id="IPR052758">
    <property type="entry name" value="SRC_co-chaperone"/>
</dbReference>
<dbReference type="AlphaFoldDB" id="A0AAD5DT88"/>
<feature type="compositionally biased region" description="Low complexity" evidence="1">
    <location>
        <begin position="31"/>
        <end position="42"/>
    </location>
</feature>
<keyword evidence="4" id="KW-1185">Reference proteome</keyword>
<dbReference type="SUPFAM" id="SSF46565">
    <property type="entry name" value="Chaperone J-domain"/>
    <property type="match status" value="1"/>
</dbReference>
<dbReference type="Pfam" id="PF00226">
    <property type="entry name" value="DnaJ"/>
    <property type="match status" value="1"/>
</dbReference>
<dbReference type="InterPro" id="IPR036869">
    <property type="entry name" value="J_dom_sf"/>
</dbReference>
<evidence type="ECO:0000313" key="4">
    <source>
        <dbReference type="Proteomes" id="UP001205105"/>
    </source>
</evidence>
<reference evidence="3" key="1">
    <citation type="submission" date="2020-11" db="EMBL/GenBank/DDBJ databases">
        <title>Chlorella ohadii genome sequencing and assembly.</title>
        <authorList>
            <person name="Murik O."/>
            <person name="Treves H."/>
            <person name="Kedem I."/>
            <person name="Shotland Y."/>
            <person name="Kaplan A."/>
        </authorList>
    </citation>
    <scope>NUCLEOTIDE SEQUENCE</scope>
    <source>
        <strain evidence="3">1</strain>
    </source>
</reference>
<feature type="compositionally biased region" description="Low complexity" evidence="1">
    <location>
        <begin position="1"/>
        <end position="24"/>
    </location>
</feature>
<dbReference type="SMART" id="SM00028">
    <property type="entry name" value="TPR"/>
    <property type="match status" value="5"/>
</dbReference>
<dbReference type="PANTHER" id="PTHR44200">
    <property type="entry name" value="DNAJ HOMOLOG SUBFAMILY C MEMBER 7"/>
    <property type="match status" value="1"/>
</dbReference>
<comment type="caution">
    <text evidence="3">The sequence shown here is derived from an EMBL/GenBank/DDBJ whole genome shotgun (WGS) entry which is preliminary data.</text>
</comment>
<dbReference type="PROSITE" id="PS50076">
    <property type="entry name" value="DNAJ_2"/>
    <property type="match status" value="1"/>
</dbReference>
<sequence length="830" mass="85914">MPASVAAMPAAPAPEGAGAAAFEPMQENHQQHAQQPAAAPQQGVFAPKQPAAGSPTAFTAAGTAARRPPGSRRKAAHPARSSTGMGTRSRQSSQEHEAAPPLAPTGPAAPVPLAGAPVQAEAAAGPAAGSGELDAQAKKAYSSSEMYRSQGNEAFRDSNYTAAYDLYTKALHALWPYPALHARLALLLSNRAAALLSQGKPLSALADCQMGLKYDPGLMRCALRVATCHSRMGNFDEAFQFVANLRSTAAGNAEQLREIEPKQRDLEEQERQLYEALRSLGHNLSAPRRDPATGAEAEPLSRAPSGASMHRAASGGANMSRASSAASVAGSAAPQAPASAEAFWEALKKVDDIAPHVPHSELLLAAKAEGLLRLGKHERAREFCGQAVHLDDGAHREAQKRAPWRLWVQAQCSWQEGDARGGLKGQLQALLAALEAQQAQQAQQASASGSGGAAAAAGAGSAFFPAPASAGASTSVAARQEARRAEQLAVIVGLPSCEEVRSLLEGLEAADKLRLAGNAAVKAGKAAEAVAKYSEALQASGLSPAIMAVLLSNRAAAHQHLKQRAQAIADCCRAIALNPHYAKAQSRLATLLSELGYHSDAASALEAAAAAPGIPAADRKEYQSRMASEQAAAKRASSRRGLGGSQAALDHYKLLGLERSVTSDEVRRAYKKLALQLHPDKAASAVRLAPRCAGCGSAPFEALAAQGRLQERATWLFKLLGEASDVLSDASKRRELDHALRAAAGGSGFGSRGGFSSYYGDSDDDVSDIYNSFNNMFGGRRPAGGSGSRAGSYGSGYPGTGAGFGSYGAYGAYGQRGGSSGSGARNWGFF</sequence>
<feature type="compositionally biased region" description="Pro residues" evidence="1">
    <location>
        <begin position="101"/>
        <end position="110"/>
    </location>
</feature>
<feature type="region of interest" description="Disordered" evidence="1">
    <location>
        <begin position="1"/>
        <end position="113"/>
    </location>
</feature>
<evidence type="ECO:0000256" key="1">
    <source>
        <dbReference type="SAM" id="MobiDB-lite"/>
    </source>
</evidence>
<feature type="region of interest" description="Disordered" evidence="1">
    <location>
        <begin position="284"/>
        <end position="318"/>
    </location>
</feature>
<feature type="compositionally biased region" description="Polar residues" evidence="1">
    <location>
        <begin position="80"/>
        <end position="92"/>
    </location>
</feature>
<protein>
    <recommendedName>
        <fullName evidence="2">J domain-containing protein</fullName>
    </recommendedName>
</protein>
<dbReference type="Gene3D" id="1.10.287.110">
    <property type="entry name" value="DnaJ domain"/>
    <property type="match status" value="1"/>
</dbReference>
<dbReference type="PANTHER" id="PTHR44200:SF1">
    <property type="entry name" value="DNAJ HOMOLOG SUBFAMILY C MEMBER 7"/>
    <property type="match status" value="1"/>
</dbReference>
<dbReference type="EMBL" id="JADXDR010000037">
    <property type="protein sequence ID" value="KAI7843595.1"/>
    <property type="molecule type" value="Genomic_DNA"/>
</dbReference>
<evidence type="ECO:0000259" key="2">
    <source>
        <dbReference type="PROSITE" id="PS50076"/>
    </source>
</evidence>
<dbReference type="InterPro" id="IPR001623">
    <property type="entry name" value="DnaJ_domain"/>
</dbReference>
<name>A0AAD5DT88_9CHLO</name>
<dbReference type="CDD" id="cd06257">
    <property type="entry name" value="DnaJ"/>
    <property type="match status" value="1"/>
</dbReference>
<dbReference type="Proteomes" id="UP001205105">
    <property type="component" value="Unassembled WGS sequence"/>
</dbReference>
<dbReference type="Gene3D" id="1.25.40.10">
    <property type="entry name" value="Tetratricopeptide repeat domain"/>
    <property type="match status" value="2"/>
</dbReference>
<organism evidence="3 4">
    <name type="scientific">Chlorella ohadii</name>
    <dbReference type="NCBI Taxonomy" id="2649997"/>
    <lineage>
        <taxon>Eukaryota</taxon>
        <taxon>Viridiplantae</taxon>
        <taxon>Chlorophyta</taxon>
        <taxon>core chlorophytes</taxon>
        <taxon>Trebouxiophyceae</taxon>
        <taxon>Chlorellales</taxon>
        <taxon>Chlorellaceae</taxon>
        <taxon>Chlorella clade</taxon>
        <taxon>Chlorella</taxon>
    </lineage>
</organism>
<feature type="domain" description="J" evidence="2">
    <location>
        <begin position="650"/>
        <end position="740"/>
    </location>
</feature>